<evidence type="ECO:0000313" key="8">
    <source>
        <dbReference type="Proteomes" id="UP001433268"/>
    </source>
</evidence>
<dbReference type="InterPro" id="IPR013780">
    <property type="entry name" value="Glyco_hydro_b"/>
</dbReference>
<comment type="caution">
    <text evidence="7">The sequence shown here is derived from an EMBL/GenBank/DDBJ whole genome shotgun (WGS) entry which is preliminary data.</text>
</comment>
<comment type="similarity">
    <text evidence="2">Belongs to the glycosyl hydrolase 31 family.</text>
</comment>
<dbReference type="GeneID" id="92050320"/>
<dbReference type="SUPFAM" id="SSF51445">
    <property type="entry name" value="(Trans)glycosidases"/>
    <property type="match status" value="1"/>
</dbReference>
<dbReference type="Gene3D" id="3.20.20.80">
    <property type="entry name" value="Glycosidases"/>
    <property type="match status" value="2"/>
</dbReference>
<evidence type="ECO:0000259" key="5">
    <source>
        <dbReference type="Pfam" id="PF01055"/>
    </source>
</evidence>
<name>A0ABR1V808_9PEZI</name>
<dbReference type="EMBL" id="JAQQWN010000009">
    <property type="protein sequence ID" value="KAK8066199.1"/>
    <property type="molecule type" value="Genomic_DNA"/>
</dbReference>
<feature type="compositionally biased region" description="Basic and acidic residues" evidence="4">
    <location>
        <begin position="38"/>
        <end position="53"/>
    </location>
</feature>
<accession>A0ABR1V808</accession>
<feature type="domain" description="Glycoside hydrolase family 31 TIM barrel" evidence="5">
    <location>
        <begin position="352"/>
        <end position="773"/>
    </location>
</feature>
<comment type="catalytic activity">
    <reaction evidence="1">
        <text>Hydrolysis of terminal, non-reducing (1-&gt;4)-linked alpha-D-glucose residues with release of alpha-D-glucose.</text>
        <dbReference type="EC" id="3.2.1.20"/>
    </reaction>
</comment>
<evidence type="ECO:0000256" key="1">
    <source>
        <dbReference type="ARBA" id="ARBA00001657"/>
    </source>
</evidence>
<dbReference type="PANTHER" id="PTHR22762:SF120">
    <property type="entry name" value="HETEROGLYCAN GLUCOSIDASE 1"/>
    <property type="match status" value="1"/>
</dbReference>
<dbReference type="PANTHER" id="PTHR22762">
    <property type="entry name" value="ALPHA-GLUCOSIDASE"/>
    <property type="match status" value="1"/>
</dbReference>
<dbReference type="InterPro" id="IPR017853">
    <property type="entry name" value="GH"/>
</dbReference>
<dbReference type="Pfam" id="PF21365">
    <property type="entry name" value="Glyco_hydro_31_3rd"/>
    <property type="match status" value="1"/>
</dbReference>
<keyword evidence="8" id="KW-1185">Reference proteome</keyword>
<dbReference type="Gene3D" id="2.60.40.1180">
    <property type="entry name" value="Golgi alpha-mannosidase II"/>
    <property type="match status" value="1"/>
</dbReference>
<dbReference type="EC" id="3.2.1.20" evidence="3"/>
<feature type="region of interest" description="Disordered" evidence="4">
    <location>
        <begin position="1"/>
        <end position="53"/>
    </location>
</feature>
<proteinExistence type="inferred from homology"/>
<dbReference type="SUPFAM" id="SSF74650">
    <property type="entry name" value="Galactose mutarotase-like"/>
    <property type="match status" value="1"/>
</dbReference>
<sequence length="1118" mass="127866">MPRNDAPTPKVSDPYTFQPADDFFPGIVSGQSQTHQPHSVEFHAEDQKGKDGKTNPVCEKYGRIFRFDDGKHLVVQFIRPRIWRLRFNPRFQEASDYSDYNTRTIVQDDLTELIEILDAAEGLNWTVEFKPVGDQFYLLQSVRTNEDSSRTIVVQLWIQRNPFKVTAVRSIASTGTVDTSPALQHPALDSSDSIPKEHGRANAIVWETKSRAILYQEDATILNVDKPLTAKYLGFGEQGGKHLFKDKTYMNYFNFDNMRYFNIYDEGPTCDAEPLYHSEPYWIQVNAQPGYMSQVATFIDNYSHVLVDLGKTASDRLSIATRFNSFQGIFIAGDDIGQVIQLYTSIIGKPWLRPRYILGHHQGCYGYESQELVEYYADQYKKWDFPLDGMHIDVDMQRNYKTFTIDTREGHFPDPKGMFTKLRAQGIKCSTNITPVISMKEEADFEYETYSSAWRGSGKTGDRKLDNYFVRDERDDDPSVNPVNDERYVEFGKGTRYLMNPNSDRPEYGDDYDFAANRNSGWPFHGGVDYGGTKGSPGFYPNLNRGEYQYLFDQGLEFVWQDMTSPCMAQQYGDMKSWPFRLMLDSDGWPNDPVAKSKKRAIEIWSLYSLNLHKATFKGLHKLKGREDKRNFIIGRGSFAGAQRYAGLWTGDNSSTWEFFSISVAQVLALGLGGVAFSGADVGGFEPVDDWDRFADPELMIRWYGAYSLLPWMRNHYVRKGKKWFQEPFEYENYRLENDAKIPDDQKALYRSVLPVTKYLVRLRYSMMQLLYDTMFENAIHGLPIARSMVISDPLDPSLFASNEWYTAHQYTVGKDLLVAPVMEKRAENNGVTSVYLPYPDAWYPMNLRPDSDPNSPGAPLEPKARGGAYIDYDARIDFQDSQLPFVTPMYIREGAIIPQQEVRQSVPDRTRTDIPGLAEEPAIPVTIHVYPGKDNHVPRRRRVRQSAPANDWLAMQQAEITEAASRKLVNAYGDTKAQSKFREVKIQQTSVRTNQADQEGAAATTWRDVRTITVATPVGSGFSDDEVRRTVGDEYRVAIWHARDVDLDSIRIRTEQCSSTYKPWTNYDSRVTLVRIPVESGARPRSSSPRPFEVAVRAPSGRLLSRSCGFYFAVRTL</sequence>
<dbReference type="Proteomes" id="UP001433268">
    <property type="component" value="Unassembled WGS sequence"/>
</dbReference>
<reference evidence="7 8" key="1">
    <citation type="submission" date="2023-01" db="EMBL/GenBank/DDBJ databases">
        <title>Analysis of 21 Apiospora genomes using comparative genomics revels a genus with tremendous synthesis potential of carbohydrate active enzymes and secondary metabolites.</title>
        <authorList>
            <person name="Sorensen T."/>
        </authorList>
    </citation>
    <scope>NUCLEOTIDE SEQUENCE [LARGE SCALE GENOMIC DNA]</scope>
    <source>
        <strain evidence="7 8">CBS 114990</strain>
    </source>
</reference>
<dbReference type="InterPro" id="IPR000322">
    <property type="entry name" value="Glyco_hydro_31_TIM"/>
</dbReference>
<gene>
    <name evidence="7" type="ORF">PG997_012946</name>
</gene>
<evidence type="ECO:0000256" key="4">
    <source>
        <dbReference type="SAM" id="MobiDB-lite"/>
    </source>
</evidence>
<evidence type="ECO:0000313" key="7">
    <source>
        <dbReference type="EMBL" id="KAK8066199.1"/>
    </source>
</evidence>
<dbReference type="RefSeq" id="XP_066662952.1">
    <property type="nucleotide sequence ID" value="XM_066817260.1"/>
</dbReference>
<dbReference type="InterPro" id="IPR048395">
    <property type="entry name" value="Glyco_hydro_31_C"/>
</dbReference>
<protein>
    <recommendedName>
        <fullName evidence="3">alpha-glucosidase</fullName>
        <ecNumber evidence="3">3.2.1.20</ecNumber>
    </recommendedName>
</protein>
<organism evidence="7 8">
    <name type="scientific">Apiospora hydei</name>
    <dbReference type="NCBI Taxonomy" id="1337664"/>
    <lineage>
        <taxon>Eukaryota</taxon>
        <taxon>Fungi</taxon>
        <taxon>Dikarya</taxon>
        <taxon>Ascomycota</taxon>
        <taxon>Pezizomycotina</taxon>
        <taxon>Sordariomycetes</taxon>
        <taxon>Xylariomycetidae</taxon>
        <taxon>Amphisphaeriales</taxon>
        <taxon>Apiosporaceae</taxon>
        <taxon>Apiospora</taxon>
    </lineage>
</organism>
<dbReference type="Gene3D" id="2.60.40.1760">
    <property type="entry name" value="glycosyl hydrolase (family 31)"/>
    <property type="match status" value="1"/>
</dbReference>
<dbReference type="InterPro" id="IPR011013">
    <property type="entry name" value="Gal_mutarotase_sf_dom"/>
</dbReference>
<evidence type="ECO:0000256" key="3">
    <source>
        <dbReference type="ARBA" id="ARBA00012741"/>
    </source>
</evidence>
<dbReference type="Pfam" id="PF01055">
    <property type="entry name" value="Glyco_hydro_31_2nd"/>
    <property type="match status" value="1"/>
</dbReference>
<keyword evidence="7" id="KW-0378">Hydrolase</keyword>
<dbReference type="GO" id="GO:0016787">
    <property type="term" value="F:hydrolase activity"/>
    <property type="evidence" value="ECO:0007669"/>
    <property type="project" value="UniProtKB-KW"/>
</dbReference>
<evidence type="ECO:0000259" key="6">
    <source>
        <dbReference type="Pfam" id="PF21365"/>
    </source>
</evidence>
<dbReference type="CDD" id="cd14752">
    <property type="entry name" value="GH31_N"/>
    <property type="match status" value="1"/>
</dbReference>
<feature type="domain" description="Glycosyl hydrolase family 31 C-terminal" evidence="6">
    <location>
        <begin position="782"/>
        <end position="898"/>
    </location>
</feature>
<evidence type="ECO:0000256" key="2">
    <source>
        <dbReference type="ARBA" id="ARBA00007806"/>
    </source>
</evidence>